<dbReference type="AlphaFoldDB" id="A0AA40I2Z4"/>
<evidence type="ECO:0000313" key="2">
    <source>
        <dbReference type="Proteomes" id="UP001177744"/>
    </source>
</evidence>
<organism evidence="1 2">
    <name type="scientific">Cnephaeus nilssonii</name>
    <name type="common">Northern bat</name>
    <name type="synonym">Eptesicus nilssonii</name>
    <dbReference type="NCBI Taxonomy" id="3371016"/>
    <lineage>
        <taxon>Eukaryota</taxon>
        <taxon>Metazoa</taxon>
        <taxon>Chordata</taxon>
        <taxon>Craniata</taxon>
        <taxon>Vertebrata</taxon>
        <taxon>Euteleostomi</taxon>
        <taxon>Mammalia</taxon>
        <taxon>Eutheria</taxon>
        <taxon>Laurasiatheria</taxon>
        <taxon>Chiroptera</taxon>
        <taxon>Yangochiroptera</taxon>
        <taxon>Vespertilionidae</taxon>
        <taxon>Cnephaeus</taxon>
    </lineage>
</organism>
<evidence type="ECO:0000313" key="1">
    <source>
        <dbReference type="EMBL" id="KAK1342086.1"/>
    </source>
</evidence>
<proteinExistence type="predicted"/>
<sequence>MLCPEGQALKVAGLNTWIHHSWVKAAHQQSDAQSEWKVTSKQKHSLQITLKTADLAEGPIPRNSDNTLLNSSLH</sequence>
<reference evidence="1" key="1">
    <citation type="submission" date="2023-06" db="EMBL/GenBank/DDBJ databases">
        <title>Reference genome for the Northern bat (Eptesicus nilssonii), a most northern bat species.</title>
        <authorList>
            <person name="Laine V.N."/>
            <person name="Pulliainen A.T."/>
            <person name="Lilley T.M."/>
        </authorList>
    </citation>
    <scope>NUCLEOTIDE SEQUENCE</scope>
    <source>
        <strain evidence="1">BLF_Eptnil</strain>
        <tissue evidence="1">Kidney</tissue>
    </source>
</reference>
<protein>
    <submittedName>
        <fullName evidence="1">Uncharacterized protein</fullName>
    </submittedName>
</protein>
<dbReference type="Proteomes" id="UP001177744">
    <property type="component" value="Unassembled WGS sequence"/>
</dbReference>
<accession>A0AA40I2Z4</accession>
<name>A0AA40I2Z4_CNENI</name>
<gene>
    <name evidence="1" type="ORF">QTO34_016839</name>
</gene>
<dbReference type="Gene3D" id="2.30.30.850">
    <property type="match status" value="1"/>
</dbReference>
<keyword evidence="2" id="KW-1185">Reference proteome</keyword>
<comment type="caution">
    <text evidence="1">The sequence shown here is derived from an EMBL/GenBank/DDBJ whole genome shotgun (WGS) entry which is preliminary data.</text>
</comment>
<dbReference type="EMBL" id="JAULJE010000006">
    <property type="protein sequence ID" value="KAK1342086.1"/>
    <property type="molecule type" value="Genomic_DNA"/>
</dbReference>